<keyword evidence="4" id="KW-0732">Signal</keyword>
<evidence type="ECO:0000256" key="2">
    <source>
        <dbReference type="ARBA" id="ARBA00022980"/>
    </source>
</evidence>
<reference evidence="5" key="1">
    <citation type="journal article" date="2014" name="Nucleic Acids Res.">
        <title>The evolutionary dynamics of variant antigen genes in Babesia reveal a history of genomic innovation underlying host-parasite interaction.</title>
        <authorList>
            <person name="Jackson A.P."/>
            <person name="Otto T.D."/>
            <person name="Darby A."/>
            <person name="Ramaprasad A."/>
            <person name="Xia D."/>
            <person name="Echaide I.E."/>
            <person name="Farber M."/>
            <person name="Gahlot S."/>
            <person name="Gamble J."/>
            <person name="Gupta D."/>
            <person name="Gupta Y."/>
            <person name="Jackson L."/>
            <person name="Malandrin L."/>
            <person name="Malas T.B."/>
            <person name="Moussa E."/>
            <person name="Nair M."/>
            <person name="Reid A.J."/>
            <person name="Sanders M."/>
            <person name="Sharma J."/>
            <person name="Tracey A."/>
            <person name="Quail M.A."/>
            <person name="Weir W."/>
            <person name="Wastling J.M."/>
            <person name="Hall N."/>
            <person name="Willadsen P."/>
            <person name="Lingelbach K."/>
            <person name="Shiels B."/>
            <person name="Tait A."/>
            <person name="Berriman M."/>
            <person name="Allred D.R."/>
            <person name="Pain A."/>
        </authorList>
    </citation>
    <scope>NUCLEOTIDE SEQUENCE</scope>
    <source>
        <strain evidence="5">1802A</strain>
    </source>
</reference>
<dbReference type="GO" id="GO:0005840">
    <property type="term" value="C:ribosome"/>
    <property type="evidence" value="ECO:0007669"/>
    <property type="project" value="UniProtKB-KW"/>
</dbReference>
<evidence type="ECO:0000256" key="4">
    <source>
        <dbReference type="SAM" id="SignalP"/>
    </source>
</evidence>
<reference evidence="5" key="2">
    <citation type="submission" date="2021-05" db="EMBL/GenBank/DDBJ databases">
        <authorList>
            <person name="Pain A."/>
        </authorList>
    </citation>
    <scope>NUCLEOTIDE SEQUENCE</scope>
    <source>
        <strain evidence="5">1802A</strain>
    </source>
</reference>
<evidence type="ECO:0000313" key="6">
    <source>
        <dbReference type="Proteomes" id="UP001195914"/>
    </source>
</evidence>
<protein>
    <submittedName>
        <fullName evidence="5">Ribosomal protein L27</fullName>
    </submittedName>
</protein>
<comment type="similarity">
    <text evidence="1">Belongs to the bacterial ribosomal protein bL27 family.</text>
</comment>
<sequence>MRFQYVIAFVLLVLKLVECFKWRTPVDESFVFPDSGRLRFHLEAHKTGTGSTKNGRDSNPKFLGIKKTHNSFAFVGNIIVRQRGAKFKCGIGTKMGRDHTIYAIKNGRVQILNHTVSVLDLVAEREMLRQQRASNYYMQPTLHTLSKLWTGNAEKVNK</sequence>
<name>A0AAD9GJJ9_BABDI</name>
<feature type="signal peptide" evidence="4">
    <location>
        <begin position="1"/>
        <end position="19"/>
    </location>
</feature>
<comment type="caution">
    <text evidence="5">The sequence shown here is derived from an EMBL/GenBank/DDBJ whole genome shotgun (WGS) entry which is preliminary data.</text>
</comment>
<evidence type="ECO:0000256" key="1">
    <source>
        <dbReference type="ARBA" id="ARBA00010797"/>
    </source>
</evidence>
<dbReference type="GO" id="GO:0006412">
    <property type="term" value="P:translation"/>
    <property type="evidence" value="ECO:0007669"/>
    <property type="project" value="InterPro"/>
</dbReference>
<keyword evidence="2 5" id="KW-0689">Ribosomal protein</keyword>
<dbReference type="GO" id="GO:0003735">
    <property type="term" value="F:structural constituent of ribosome"/>
    <property type="evidence" value="ECO:0007669"/>
    <property type="project" value="InterPro"/>
</dbReference>
<dbReference type="AlphaFoldDB" id="A0AAD9GJJ9"/>
<dbReference type="Proteomes" id="UP001195914">
    <property type="component" value="Unassembled WGS sequence"/>
</dbReference>
<dbReference type="PANTHER" id="PTHR15893">
    <property type="entry name" value="RIBOSOMAL PROTEIN L27"/>
    <property type="match status" value="1"/>
</dbReference>
<accession>A0AAD9GJJ9</accession>
<feature type="chain" id="PRO_5041941088" evidence="4">
    <location>
        <begin position="20"/>
        <end position="158"/>
    </location>
</feature>
<dbReference type="GO" id="GO:1990904">
    <property type="term" value="C:ribonucleoprotein complex"/>
    <property type="evidence" value="ECO:0007669"/>
    <property type="project" value="UniProtKB-KW"/>
</dbReference>
<keyword evidence="6" id="KW-1185">Reference proteome</keyword>
<dbReference type="SUPFAM" id="SSF110324">
    <property type="entry name" value="Ribosomal L27 protein-like"/>
    <property type="match status" value="1"/>
</dbReference>
<evidence type="ECO:0000256" key="3">
    <source>
        <dbReference type="ARBA" id="ARBA00023274"/>
    </source>
</evidence>
<dbReference type="PRINTS" id="PR00063">
    <property type="entry name" value="RIBOSOMALL27"/>
</dbReference>
<dbReference type="PANTHER" id="PTHR15893:SF0">
    <property type="entry name" value="LARGE RIBOSOMAL SUBUNIT PROTEIN BL27M"/>
    <property type="match status" value="1"/>
</dbReference>
<dbReference type="Gene3D" id="2.40.50.100">
    <property type="match status" value="1"/>
</dbReference>
<proteinExistence type="inferred from homology"/>
<dbReference type="FunFam" id="2.40.50.100:FF:000060">
    <property type="entry name" value="Apicoplast ribosomal protein L27"/>
    <property type="match status" value="1"/>
</dbReference>
<keyword evidence="3" id="KW-0687">Ribonucleoprotein</keyword>
<dbReference type="Pfam" id="PF01016">
    <property type="entry name" value="Ribosomal_L27"/>
    <property type="match status" value="1"/>
</dbReference>
<gene>
    <name evidence="5" type="ORF">X943_001673</name>
</gene>
<dbReference type="PROSITE" id="PS00831">
    <property type="entry name" value="RIBOSOMAL_L27"/>
    <property type="match status" value="1"/>
</dbReference>
<dbReference type="InterPro" id="IPR018261">
    <property type="entry name" value="Ribosomal_bL27_CS"/>
</dbReference>
<organism evidence="5 6">
    <name type="scientific">Babesia divergens</name>
    <dbReference type="NCBI Taxonomy" id="32595"/>
    <lineage>
        <taxon>Eukaryota</taxon>
        <taxon>Sar</taxon>
        <taxon>Alveolata</taxon>
        <taxon>Apicomplexa</taxon>
        <taxon>Aconoidasida</taxon>
        <taxon>Piroplasmida</taxon>
        <taxon>Babesiidae</taxon>
        <taxon>Babesia</taxon>
    </lineage>
</organism>
<dbReference type="EMBL" id="JAHBMH010000007">
    <property type="protein sequence ID" value="KAK1939625.1"/>
    <property type="molecule type" value="Genomic_DNA"/>
</dbReference>
<dbReference type="InterPro" id="IPR001684">
    <property type="entry name" value="Ribosomal_bL27"/>
</dbReference>
<evidence type="ECO:0000313" key="5">
    <source>
        <dbReference type="EMBL" id="KAK1939625.1"/>
    </source>
</evidence>